<dbReference type="OrthoDB" id="441222at2759"/>
<dbReference type="GO" id="GO:0005886">
    <property type="term" value="C:plasma membrane"/>
    <property type="evidence" value="ECO:0007669"/>
    <property type="project" value="TreeGrafter"/>
</dbReference>
<dbReference type="InterPro" id="IPR026899">
    <property type="entry name" value="FKS1-like_dom1"/>
</dbReference>
<protein>
    <submittedName>
        <fullName evidence="2">Bgs3 protein</fullName>
    </submittedName>
</protein>
<dbReference type="Proteomes" id="UP000601435">
    <property type="component" value="Unassembled WGS sequence"/>
</dbReference>
<gene>
    <name evidence="2" type="primary">bgs3</name>
    <name evidence="2" type="ORF">SNEC2469_LOCUS19595</name>
</gene>
<dbReference type="PANTHER" id="PTHR12741:SF48">
    <property type="entry name" value="1,3-BETA-GLUCAN SYNTHASE COMPONENT FKS1-RELATED"/>
    <property type="match status" value="1"/>
</dbReference>
<comment type="caution">
    <text evidence="2">The sequence shown here is derived from an EMBL/GenBank/DDBJ whole genome shotgun (WGS) entry which is preliminary data.</text>
</comment>
<evidence type="ECO:0000313" key="3">
    <source>
        <dbReference type="Proteomes" id="UP000601435"/>
    </source>
</evidence>
<dbReference type="GO" id="GO:0046527">
    <property type="term" value="F:glucosyltransferase activity"/>
    <property type="evidence" value="ECO:0007669"/>
    <property type="project" value="TreeGrafter"/>
</dbReference>
<proteinExistence type="predicted"/>
<feature type="domain" description="1,3-beta-glucan synthase component FKS1-like" evidence="1">
    <location>
        <begin position="312"/>
        <end position="343"/>
    </location>
</feature>
<keyword evidence="3" id="KW-1185">Reference proteome</keyword>
<sequence length="354" mass="39236">MQEALQMCSKAANETSSMKAASMACCAWGDVLMRSRECCNVPGPPYCISHGNSKLVALAAVLAAVAATVLPKLQMCCRRPDSRSGSCLESFFAPSLFRTPRTRASMMVADVQSLERGGIEADGALMEHLKQCWSGDRRALAGQDEMSELRKDCAFFCTSLRTLPAGDFWRDQAATAFAKLQSAFGFQEDSVKCQFEHFLSLWRSHCAVVADRLKLPPNDGVGCRSLEEDLLKRGMDELHEDLLRGLRWWRATFQDQGVKLGVTPEGPDESPRYQGSMSISTSLQVEVKWCVPEPAERAQFTQYQAAKPTLAKLEEVATFLLVWGEAGNLRFMPEMLCFITQLALDAEPVHCEDI</sequence>
<evidence type="ECO:0000313" key="2">
    <source>
        <dbReference type="EMBL" id="CAE7681443.1"/>
    </source>
</evidence>
<organism evidence="2 3">
    <name type="scientific">Symbiodinium necroappetens</name>
    <dbReference type="NCBI Taxonomy" id="1628268"/>
    <lineage>
        <taxon>Eukaryota</taxon>
        <taxon>Sar</taxon>
        <taxon>Alveolata</taxon>
        <taxon>Dinophyceae</taxon>
        <taxon>Suessiales</taxon>
        <taxon>Symbiodiniaceae</taxon>
        <taxon>Symbiodinium</taxon>
    </lineage>
</organism>
<dbReference type="Pfam" id="PF14288">
    <property type="entry name" value="FKS1_dom1"/>
    <property type="match status" value="1"/>
</dbReference>
<feature type="non-terminal residue" evidence="2">
    <location>
        <position position="1"/>
    </location>
</feature>
<evidence type="ECO:0000259" key="1">
    <source>
        <dbReference type="Pfam" id="PF14288"/>
    </source>
</evidence>
<reference evidence="2" key="1">
    <citation type="submission" date="2021-02" db="EMBL/GenBank/DDBJ databases">
        <authorList>
            <person name="Dougan E. K."/>
            <person name="Rhodes N."/>
            <person name="Thang M."/>
            <person name="Chan C."/>
        </authorList>
    </citation>
    <scope>NUCLEOTIDE SEQUENCE</scope>
</reference>
<dbReference type="PANTHER" id="PTHR12741">
    <property type="entry name" value="LYST-INTERACTING PROTEIN LIP5 DOPAMINE RESPONSIVE PROTEIN DRG-1"/>
    <property type="match status" value="1"/>
</dbReference>
<dbReference type="EMBL" id="CAJNJA010033585">
    <property type="protein sequence ID" value="CAE7681443.1"/>
    <property type="molecule type" value="Genomic_DNA"/>
</dbReference>
<accession>A0A812WCM6</accession>
<dbReference type="AlphaFoldDB" id="A0A812WCM6"/>
<name>A0A812WCM6_9DINO</name>
<feature type="non-terminal residue" evidence="2">
    <location>
        <position position="354"/>
    </location>
</feature>